<dbReference type="EMBL" id="JARIHO010000027">
    <property type="protein sequence ID" value="KAJ7339951.1"/>
    <property type="molecule type" value="Genomic_DNA"/>
</dbReference>
<keyword evidence="4" id="KW-1185">Reference proteome</keyword>
<organism evidence="3 4">
    <name type="scientific">Mycena albidolilacea</name>
    <dbReference type="NCBI Taxonomy" id="1033008"/>
    <lineage>
        <taxon>Eukaryota</taxon>
        <taxon>Fungi</taxon>
        <taxon>Dikarya</taxon>
        <taxon>Basidiomycota</taxon>
        <taxon>Agaricomycotina</taxon>
        <taxon>Agaricomycetes</taxon>
        <taxon>Agaricomycetidae</taxon>
        <taxon>Agaricales</taxon>
        <taxon>Marasmiineae</taxon>
        <taxon>Mycenaceae</taxon>
        <taxon>Mycena</taxon>
    </lineage>
</organism>
<evidence type="ECO:0000256" key="1">
    <source>
        <dbReference type="SAM" id="MobiDB-lite"/>
    </source>
</evidence>
<dbReference type="AlphaFoldDB" id="A0AAD7EN62"/>
<dbReference type="Pfam" id="PF00172">
    <property type="entry name" value="Zn_clus"/>
    <property type="match status" value="1"/>
</dbReference>
<dbReference type="GO" id="GO:0008270">
    <property type="term" value="F:zinc ion binding"/>
    <property type="evidence" value="ECO:0007669"/>
    <property type="project" value="InterPro"/>
</dbReference>
<evidence type="ECO:0000313" key="4">
    <source>
        <dbReference type="Proteomes" id="UP001218218"/>
    </source>
</evidence>
<dbReference type="GO" id="GO:0000981">
    <property type="term" value="F:DNA-binding transcription factor activity, RNA polymerase II-specific"/>
    <property type="evidence" value="ECO:0007669"/>
    <property type="project" value="InterPro"/>
</dbReference>
<feature type="compositionally biased region" description="Polar residues" evidence="1">
    <location>
        <begin position="264"/>
        <end position="276"/>
    </location>
</feature>
<comment type="caution">
    <text evidence="3">The sequence shown here is derived from an EMBL/GenBank/DDBJ whole genome shotgun (WGS) entry which is preliminary data.</text>
</comment>
<evidence type="ECO:0000313" key="3">
    <source>
        <dbReference type="EMBL" id="KAJ7339951.1"/>
    </source>
</evidence>
<dbReference type="Proteomes" id="UP001218218">
    <property type="component" value="Unassembled WGS sequence"/>
</dbReference>
<dbReference type="InterPro" id="IPR001138">
    <property type="entry name" value="Zn2Cys6_DnaBD"/>
</dbReference>
<dbReference type="CDD" id="cd00067">
    <property type="entry name" value="GAL4"/>
    <property type="match status" value="1"/>
</dbReference>
<reference evidence="3" key="1">
    <citation type="submission" date="2023-03" db="EMBL/GenBank/DDBJ databases">
        <title>Massive genome expansion in bonnet fungi (Mycena s.s.) driven by repeated elements and novel gene families across ecological guilds.</title>
        <authorList>
            <consortium name="Lawrence Berkeley National Laboratory"/>
            <person name="Harder C.B."/>
            <person name="Miyauchi S."/>
            <person name="Viragh M."/>
            <person name="Kuo A."/>
            <person name="Thoen E."/>
            <person name="Andreopoulos B."/>
            <person name="Lu D."/>
            <person name="Skrede I."/>
            <person name="Drula E."/>
            <person name="Henrissat B."/>
            <person name="Morin E."/>
            <person name="Kohler A."/>
            <person name="Barry K."/>
            <person name="LaButti K."/>
            <person name="Morin E."/>
            <person name="Salamov A."/>
            <person name="Lipzen A."/>
            <person name="Mereny Z."/>
            <person name="Hegedus B."/>
            <person name="Baldrian P."/>
            <person name="Stursova M."/>
            <person name="Weitz H."/>
            <person name="Taylor A."/>
            <person name="Grigoriev I.V."/>
            <person name="Nagy L.G."/>
            <person name="Martin F."/>
            <person name="Kauserud H."/>
        </authorList>
    </citation>
    <scope>NUCLEOTIDE SEQUENCE</scope>
    <source>
        <strain evidence="3">CBHHK002</strain>
    </source>
</reference>
<accession>A0AAD7EN62</accession>
<gene>
    <name evidence="3" type="ORF">DFH08DRAFT_812326</name>
</gene>
<sequence length="308" mass="34788">MADSVPVDATPQRYYLVNGLLRSARCTRRMSNSTHHPKLKSSACIPCRQRKLVRKIFNKGLSSAATDKVPARLCEYQPGHPGQRRLELPKGAACTQCRERKRKCDGKFPCVCVPVGFDRPICFIDEEPSHFRTCTKGSRPHLCEYRALPGHIYQPALLPHPVRRQVTPQSARSIPSPTPPPPPIKSARPLAQSYDFTPPISRRHWRSSYEETWPAQPIPHLLTEQRRPELAKKMTPDAPMSLDDYFALFDDFSTPLEPSAQGECCSTSRNSGSVSSEDGLDLDLPVDFGWTGYDYRAFPYSYVDSDKR</sequence>
<feature type="region of interest" description="Disordered" evidence="1">
    <location>
        <begin position="164"/>
        <end position="189"/>
    </location>
</feature>
<protein>
    <recommendedName>
        <fullName evidence="2">Zn(2)-C6 fungal-type domain-containing protein</fullName>
    </recommendedName>
</protein>
<proteinExistence type="predicted"/>
<name>A0AAD7EN62_9AGAR</name>
<feature type="region of interest" description="Disordered" evidence="1">
    <location>
        <begin position="259"/>
        <end position="278"/>
    </location>
</feature>
<evidence type="ECO:0000259" key="2">
    <source>
        <dbReference type="Pfam" id="PF00172"/>
    </source>
</evidence>
<feature type="domain" description="Zn(2)-C6 fungal-type" evidence="2">
    <location>
        <begin position="93"/>
        <end position="110"/>
    </location>
</feature>